<dbReference type="KEGG" id="ago:AGOS_AGL054W"/>
<keyword evidence="7 9" id="KW-0249">Electron transport</keyword>
<accession>Q750K5</accession>
<dbReference type="GO" id="GO:0050660">
    <property type="term" value="F:flavin adenine dinucleotide binding"/>
    <property type="evidence" value="ECO:0000318"/>
    <property type="project" value="GO_Central"/>
</dbReference>
<dbReference type="GO" id="GO:0005759">
    <property type="term" value="C:mitochondrial matrix"/>
    <property type="evidence" value="ECO:0007669"/>
    <property type="project" value="UniProtKB-SubCell"/>
</dbReference>
<dbReference type="OrthoDB" id="1715808at2759"/>
<dbReference type="CDD" id="cd01715">
    <property type="entry name" value="ETF_alpha"/>
    <property type="match status" value="1"/>
</dbReference>
<evidence type="ECO:0000256" key="9">
    <source>
        <dbReference type="PIRNR" id="PIRNR000089"/>
    </source>
</evidence>
<evidence type="ECO:0000313" key="12">
    <source>
        <dbReference type="EMBL" id="AAS54436.1"/>
    </source>
</evidence>
<dbReference type="PANTHER" id="PTHR43153:SF1">
    <property type="entry name" value="ELECTRON TRANSFER FLAVOPROTEIN SUBUNIT ALPHA, MITOCHONDRIAL"/>
    <property type="match status" value="1"/>
</dbReference>
<protein>
    <recommendedName>
        <fullName evidence="9">Probable electron transfer flavoprotein subunit alpha</fullName>
    </recommendedName>
</protein>
<evidence type="ECO:0000313" key="13">
    <source>
        <dbReference type="Proteomes" id="UP000000591"/>
    </source>
</evidence>
<evidence type="ECO:0000256" key="8">
    <source>
        <dbReference type="ARBA" id="ARBA00025416"/>
    </source>
</evidence>
<dbReference type="InterPro" id="IPR018206">
    <property type="entry name" value="ETF_asu_C_CS"/>
</dbReference>
<comment type="subcellular location">
    <subcellularLocation>
        <location evidence="1 9">Mitochondrion matrix</location>
    </subcellularLocation>
</comment>
<keyword evidence="4 9" id="KW-0813">Transport</keyword>
<dbReference type="InterPro" id="IPR014729">
    <property type="entry name" value="Rossmann-like_a/b/a_fold"/>
</dbReference>
<feature type="domain" description="Electron transfer flavoprotein alpha/beta-subunit N-terminal" evidence="11">
    <location>
        <begin position="31"/>
        <end position="222"/>
    </location>
</feature>
<evidence type="ECO:0000256" key="1">
    <source>
        <dbReference type="ARBA" id="ARBA00004305"/>
    </source>
</evidence>
<dbReference type="Pfam" id="PF01012">
    <property type="entry name" value="ETF"/>
    <property type="match status" value="1"/>
</dbReference>
<dbReference type="SMART" id="SM00893">
    <property type="entry name" value="ETF"/>
    <property type="match status" value="1"/>
</dbReference>
<keyword evidence="9" id="KW-0496">Mitochondrion</keyword>
<evidence type="ECO:0000256" key="7">
    <source>
        <dbReference type="ARBA" id="ARBA00022982"/>
    </source>
</evidence>
<dbReference type="STRING" id="284811.Q750K5"/>
<keyword evidence="6 9" id="KW-0274">FAD</keyword>
<comment type="cofactor">
    <cofactor evidence="9 10">
        <name>FAD</name>
        <dbReference type="ChEBI" id="CHEBI:57692"/>
    </cofactor>
    <text evidence="9 10">Binds 1 FAD per dimer.</text>
</comment>
<dbReference type="PANTHER" id="PTHR43153">
    <property type="entry name" value="ELECTRON TRANSFER FLAVOPROTEIN ALPHA"/>
    <property type="match status" value="1"/>
</dbReference>
<proteinExistence type="inferred from homology"/>
<reference evidence="12 13" key="1">
    <citation type="journal article" date="2004" name="Science">
        <title>The Ashbya gossypii genome as a tool for mapping the ancient Saccharomyces cerevisiae genome.</title>
        <authorList>
            <person name="Dietrich F.S."/>
            <person name="Voegeli S."/>
            <person name="Brachat S."/>
            <person name="Lerch A."/>
            <person name="Gates K."/>
            <person name="Steiner S."/>
            <person name="Mohr C."/>
            <person name="Pohlmann R."/>
            <person name="Luedi P."/>
            <person name="Choi S."/>
            <person name="Wing R.A."/>
            <person name="Flavier A."/>
            <person name="Gaffney T.D."/>
            <person name="Philippsen P."/>
        </authorList>
    </citation>
    <scope>NUCLEOTIDE SEQUENCE [LARGE SCALE GENOMIC DNA]</scope>
    <source>
        <strain evidence="13">ATCC 10895 / CBS 109.51 / FGSC 9923 / NRRL Y-1056</strain>
    </source>
</reference>
<feature type="binding site" evidence="10">
    <location>
        <position position="236"/>
    </location>
    <ligand>
        <name>FAD</name>
        <dbReference type="ChEBI" id="CHEBI:57692"/>
    </ligand>
</feature>
<evidence type="ECO:0000256" key="5">
    <source>
        <dbReference type="ARBA" id="ARBA00022630"/>
    </source>
</evidence>
<dbReference type="GO" id="GO:0009055">
    <property type="term" value="F:electron transfer activity"/>
    <property type="evidence" value="ECO:0000318"/>
    <property type="project" value="GO_Central"/>
</dbReference>
<dbReference type="EMBL" id="AE016820">
    <property type="protein sequence ID" value="AAS54436.1"/>
    <property type="molecule type" value="Genomic_DNA"/>
</dbReference>
<dbReference type="Gene3D" id="3.40.50.1220">
    <property type="entry name" value="TPP-binding domain"/>
    <property type="match status" value="1"/>
</dbReference>
<evidence type="ECO:0000259" key="11">
    <source>
        <dbReference type="SMART" id="SM00893"/>
    </source>
</evidence>
<dbReference type="PROSITE" id="PS00696">
    <property type="entry name" value="ETF_ALPHA"/>
    <property type="match status" value="1"/>
</dbReference>
<dbReference type="InterPro" id="IPR014730">
    <property type="entry name" value="ETF_a/b_N"/>
</dbReference>
<organism evidence="12 13">
    <name type="scientific">Eremothecium gossypii (strain ATCC 10895 / CBS 109.51 / FGSC 9923 / NRRL Y-1056)</name>
    <name type="common">Yeast</name>
    <name type="synonym">Ashbya gossypii</name>
    <dbReference type="NCBI Taxonomy" id="284811"/>
    <lineage>
        <taxon>Eukaryota</taxon>
        <taxon>Fungi</taxon>
        <taxon>Dikarya</taxon>
        <taxon>Ascomycota</taxon>
        <taxon>Saccharomycotina</taxon>
        <taxon>Saccharomycetes</taxon>
        <taxon>Saccharomycetales</taxon>
        <taxon>Saccharomycetaceae</taxon>
        <taxon>Eremothecium</taxon>
    </lineage>
</organism>
<dbReference type="RefSeq" id="NP_986612.1">
    <property type="nucleotide sequence ID" value="NM_211674.1"/>
</dbReference>
<dbReference type="Gene3D" id="3.40.50.620">
    <property type="entry name" value="HUPs"/>
    <property type="match status" value="1"/>
</dbReference>
<dbReference type="GO" id="GO:0033539">
    <property type="term" value="P:fatty acid beta-oxidation using acyl-CoA dehydrogenase"/>
    <property type="evidence" value="ECO:0000318"/>
    <property type="project" value="GO_Central"/>
</dbReference>
<dbReference type="eggNOG" id="KOG3954">
    <property type="taxonomic scope" value="Eukaryota"/>
</dbReference>
<feature type="binding site" evidence="10">
    <location>
        <begin position="262"/>
        <end position="263"/>
    </location>
    <ligand>
        <name>FAD</name>
        <dbReference type="ChEBI" id="CHEBI:57692"/>
    </ligand>
</feature>
<name>Q750K5_EREGS</name>
<feature type="binding site" evidence="10">
    <location>
        <position position="314"/>
    </location>
    <ligand>
        <name>FAD</name>
        <dbReference type="ChEBI" id="CHEBI:57692"/>
    </ligand>
</feature>
<keyword evidence="5 9" id="KW-0285">Flavoprotein</keyword>
<dbReference type="Pfam" id="PF00766">
    <property type="entry name" value="ETF_alpha"/>
    <property type="match status" value="1"/>
</dbReference>
<evidence type="ECO:0000256" key="2">
    <source>
        <dbReference type="ARBA" id="ARBA00005817"/>
    </source>
</evidence>
<feature type="binding site" evidence="10">
    <location>
        <begin position="276"/>
        <end position="280"/>
    </location>
    <ligand>
        <name>FAD</name>
        <dbReference type="ChEBI" id="CHEBI:57692"/>
    </ligand>
</feature>
<gene>
    <name evidence="12" type="ORF">AGOS_AGL054W</name>
</gene>
<evidence type="ECO:0000256" key="6">
    <source>
        <dbReference type="ARBA" id="ARBA00022827"/>
    </source>
</evidence>
<evidence type="ECO:0000256" key="10">
    <source>
        <dbReference type="PIRSR" id="PIRSR000089-1"/>
    </source>
</evidence>
<dbReference type="FunCoup" id="Q750K5">
    <property type="interactions" value="518"/>
</dbReference>
<reference evidence="13" key="2">
    <citation type="journal article" date="2013" name="G3 (Bethesda)">
        <title>Genomes of Ashbya fungi isolated from insects reveal four mating-type loci, numerous translocations, lack of transposons, and distinct gene duplications.</title>
        <authorList>
            <person name="Dietrich F.S."/>
            <person name="Voegeli S."/>
            <person name="Kuo S."/>
            <person name="Philippsen P."/>
        </authorList>
    </citation>
    <scope>GENOME REANNOTATION</scope>
    <source>
        <strain evidence="13">ATCC 10895 / CBS 109.51 / FGSC 9923 / NRRL Y-1056</strain>
    </source>
</reference>
<dbReference type="PIRSF" id="PIRSF000089">
    <property type="entry name" value="Electra_flavoP_a"/>
    <property type="match status" value="1"/>
</dbReference>
<dbReference type="AlphaFoldDB" id="Q750K5"/>
<dbReference type="InParanoid" id="Q750K5"/>
<comment type="similarity">
    <text evidence="2 9">Belongs to the ETF alpha-subunit/FixB family.</text>
</comment>
<comment type="function">
    <text evidence="8 9">The electron transfer flavoprotein serves as a specific electron acceptor for several dehydrogenases, including five acyl-CoA dehydrogenases, glutaryl-CoA and sarcosine dehydrogenase. It transfers the electrons to the main mitochondrial respiratory chain via ETF-ubiquinone oxidoreductase (ETF dehydrogenase).</text>
</comment>
<evidence type="ECO:0000256" key="4">
    <source>
        <dbReference type="ARBA" id="ARBA00022448"/>
    </source>
</evidence>
<dbReference type="HOGENOM" id="CLU_034178_0_0_1"/>
<dbReference type="SUPFAM" id="SSF52402">
    <property type="entry name" value="Adenine nucleotide alpha hydrolases-like"/>
    <property type="match status" value="1"/>
</dbReference>
<dbReference type="InterPro" id="IPR029035">
    <property type="entry name" value="DHS-like_NAD/FAD-binding_dom"/>
</dbReference>
<dbReference type="InterPro" id="IPR014731">
    <property type="entry name" value="ETF_asu_C"/>
</dbReference>
<comment type="subunit">
    <text evidence="3 9">Heterodimer of an alpha and a beta subunit.</text>
</comment>
<dbReference type="SUPFAM" id="SSF52467">
    <property type="entry name" value="DHS-like NAD/FAD-binding domain"/>
    <property type="match status" value="1"/>
</dbReference>
<sequence>MFRPITSQVGKRLGLAAQMKSSAVTGRWASTLAFIESHKPGEIATSSLSTLEAAKRLGNPVTALVVGHKLAGIAQALQSVDCSQLQRIVVADSADYEHYLPERIAPLCVQLLKDPEYSHFVVAASAVGKNILPRVGALLDVQPVSDIVAVKDQETFTRPIYAGNVLVTVQDPQATKLLSIRASAFPAVGPGSNSASVESAPEVAAAAIDVAWQSNKLLSSDRPELGSAKRVVSGGRGLKNKETFDELLEPLATKLGAAIGATRAAVDAGFCDNSLQIGQTGKVVAPELYVAIGVSGAIQHLAGMKDAKTIVAINKDPEAPIFQVADYGLVGDLNAIVPELTQKLAK</sequence>
<dbReference type="GO" id="GO:0005739">
    <property type="term" value="C:mitochondrion"/>
    <property type="evidence" value="ECO:0000318"/>
    <property type="project" value="GO_Central"/>
</dbReference>
<feature type="binding site" evidence="10">
    <location>
        <begin position="293"/>
        <end position="300"/>
    </location>
    <ligand>
        <name>FAD</name>
        <dbReference type="ChEBI" id="CHEBI:57692"/>
    </ligand>
</feature>
<dbReference type="Proteomes" id="UP000000591">
    <property type="component" value="Chromosome VII"/>
</dbReference>
<dbReference type="FunFam" id="3.40.50.1220:FF:000001">
    <property type="entry name" value="Electron transfer flavoprotein, alpha subunit"/>
    <property type="match status" value="1"/>
</dbReference>
<keyword evidence="13" id="KW-1185">Reference proteome</keyword>
<dbReference type="FunFam" id="3.40.50.620:FF:000041">
    <property type="entry name" value="Electron transfer flavoprotein alpha subunit"/>
    <property type="match status" value="1"/>
</dbReference>
<evidence type="ECO:0000256" key="3">
    <source>
        <dbReference type="ARBA" id="ARBA00011355"/>
    </source>
</evidence>
<dbReference type="InterPro" id="IPR033947">
    <property type="entry name" value="ETF_alpha_N"/>
</dbReference>
<dbReference type="OMA" id="WRPYAEQ"/>
<dbReference type="GeneID" id="4622911"/>
<dbReference type="InterPro" id="IPR001308">
    <property type="entry name" value="ETF_a/FixB"/>
</dbReference>